<feature type="transmembrane region" description="Helical" evidence="9">
    <location>
        <begin position="132"/>
        <end position="151"/>
    </location>
</feature>
<feature type="transmembrane region" description="Helical" evidence="9">
    <location>
        <begin position="171"/>
        <end position="190"/>
    </location>
</feature>
<keyword evidence="3" id="KW-0813">Transport</keyword>
<feature type="transmembrane region" description="Helical" evidence="9">
    <location>
        <begin position="89"/>
        <end position="111"/>
    </location>
</feature>
<dbReference type="InterPro" id="IPR036837">
    <property type="entry name" value="Cation_efflux_CTD_sf"/>
</dbReference>
<evidence type="ECO:0000256" key="1">
    <source>
        <dbReference type="ARBA" id="ARBA00004141"/>
    </source>
</evidence>
<feature type="transmembrane region" description="Helical" evidence="9">
    <location>
        <begin position="211"/>
        <end position="229"/>
    </location>
</feature>
<evidence type="ECO:0000313" key="12">
    <source>
        <dbReference type="EMBL" id="KAH9418850.1"/>
    </source>
</evidence>
<dbReference type="Pfam" id="PF16916">
    <property type="entry name" value="ZT_dimer"/>
    <property type="match status" value="1"/>
</dbReference>
<comment type="subcellular location">
    <subcellularLocation>
        <location evidence="1">Membrane</location>
        <topology evidence="1">Multi-pass membrane protein</topology>
    </subcellularLocation>
</comment>
<keyword evidence="6 9" id="KW-1133">Transmembrane helix</keyword>
<keyword evidence="7 9" id="KW-0472">Membrane</keyword>
<gene>
    <name evidence="12" type="ORF">DERP_004176</name>
</gene>
<dbReference type="InterPro" id="IPR058533">
    <property type="entry name" value="Cation_efflux_TM"/>
</dbReference>
<dbReference type="EMBL" id="NJHN03000062">
    <property type="protein sequence ID" value="KAH9418850.1"/>
    <property type="molecule type" value="Genomic_DNA"/>
</dbReference>
<feature type="domain" description="Cation efflux protein transmembrane" evidence="10">
    <location>
        <begin position="69"/>
        <end position="189"/>
    </location>
</feature>
<keyword evidence="4 9" id="KW-0812">Transmembrane</keyword>
<evidence type="ECO:0000256" key="5">
    <source>
        <dbReference type="ARBA" id="ARBA00022833"/>
    </source>
</evidence>
<protein>
    <recommendedName>
        <fullName evidence="14">Zinc transporter 1-like</fullName>
    </recommendedName>
</protein>
<sequence length="404" mass="46478">MMEIPPSITNLMNDDDSDDNILPKQQHSDVKIVKNSPATNVIEPQSSSVNVPNQFEQRPPPRLYLLYGIIILQTVIFISEIIIDQMVHSMLILADAYHHLFNSFNAILLVVCYKISNQITVKNTFGWVRTELLGMLTMITFIVALIFSLLIEGALQLLHLHEIAGPTNPKILIIFGVWSLIVNILYVLTINAQHGNLQGYWEMTTVEMIDPLIGIITAISLCITFYPQLKNTFLILMQTVPEGVNIVQLKRELLDRFQMIENIHEFHIWLLNASDIVVTCHIVLPPQNTAEYSRLFDEIKQFLQQKYGIRYITIQPEFTTNNNNNNYNYNHHYHNYQIERDQRRYSSNHCNNQCLVKCPCDSDGKCDQCLIKSCCNNNDITTTTTIDSIVVVDHHHHSNIRSET</sequence>
<accession>A0ABQ8J8E2</accession>
<keyword evidence="5" id="KW-0862">Zinc</keyword>
<dbReference type="InterPro" id="IPR027470">
    <property type="entry name" value="Cation_efflux_CTD"/>
</dbReference>
<dbReference type="SUPFAM" id="SSF161111">
    <property type="entry name" value="Cation efflux protein transmembrane domain-like"/>
    <property type="match status" value="1"/>
</dbReference>
<evidence type="ECO:0000259" key="10">
    <source>
        <dbReference type="Pfam" id="PF01545"/>
    </source>
</evidence>
<organism evidence="12 13">
    <name type="scientific">Dermatophagoides pteronyssinus</name>
    <name type="common">European house dust mite</name>
    <dbReference type="NCBI Taxonomy" id="6956"/>
    <lineage>
        <taxon>Eukaryota</taxon>
        <taxon>Metazoa</taxon>
        <taxon>Ecdysozoa</taxon>
        <taxon>Arthropoda</taxon>
        <taxon>Chelicerata</taxon>
        <taxon>Arachnida</taxon>
        <taxon>Acari</taxon>
        <taxon>Acariformes</taxon>
        <taxon>Sarcoptiformes</taxon>
        <taxon>Astigmata</taxon>
        <taxon>Psoroptidia</taxon>
        <taxon>Analgoidea</taxon>
        <taxon>Pyroglyphidae</taxon>
        <taxon>Dermatophagoidinae</taxon>
        <taxon>Dermatophagoides</taxon>
    </lineage>
</organism>
<dbReference type="SUPFAM" id="SSF160240">
    <property type="entry name" value="Cation efflux protein cytoplasmic domain-like"/>
    <property type="match status" value="1"/>
</dbReference>
<feature type="domain" description="Cation efflux protein cytoplasmic" evidence="11">
    <location>
        <begin position="251"/>
        <end position="317"/>
    </location>
</feature>
<dbReference type="PANTHER" id="PTHR45820:SF4">
    <property type="entry name" value="ZINC TRANSPORTER 63C, ISOFORM F"/>
    <property type="match status" value="1"/>
</dbReference>
<feature type="transmembrane region" description="Helical" evidence="9">
    <location>
        <begin position="64"/>
        <end position="83"/>
    </location>
</feature>
<dbReference type="Proteomes" id="UP000887458">
    <property type="component" value="Unassembled WGS sequence"/>
</dbReference>
<dbReference type="Pfam" id="PF01545">
    <property type="entry name" value="Cation_efflux"/>
    <property type="match status" value="1"/>
</dbReference>
<evidence type="ECO:0000256" key="9">
    <source>
        <dbReference type="SAM" id="Phobius"/>
    </source>
</evidence>
<evidence type="ECO:0008006" key="14">
    <source>
        <dbReference type="Google" id="ProtNLM"/>
    </source>
</evidence>
<reference evidence="12 13" key="1">
    <citation type="journal article" date="2018" name="J. Allergy Clin. Immunol.">
        <title>High-quality assembly of Dermatophagoides pteronyssinus genome and transcriptome reveals a wide range of novel allergens.</title>
        <authorList>
            <person name="Liu X.Y."/>
            <person name="Yang K.Y."/>
            <person name="Wang M.Q."/>
            <person name="Kwok J.S."/>
            <person name="Zeng X."/>
            <person name="Yang Z."/>
            <person name="Xiao X.J."/>
            <person name="Lau C.P."/>
            <person name="Li Y."/>
            <person name="Huang Z.M."/>
            <person name="Ba J.G."/>
            <person name="Yim A.K."/>
            <person name="Ouyang C.Y."/>
            <person name="Ngai S.M."/>
            <person name="Chan T.F."/>
            <person name="Leung E.L."/>
            <person name="Liu L."/>
            <person name="Liu Z.G."/>
            <person name="Tsui S.K."/>
        </authorList>
    </citation>
    <scope>NUCLEOTIDE SEQUENCE [LARGE SCALE GENOMIC DNA]</scope>
    <source>
        <strain evidence="12">Derp</strain>
    </source>
</reference>
<proteinExistence type="inferred from homology"/>
<evidence type="ECO:0000313" key="13">
    <source>
        <dbReference type="Proteomes" id="UP000887458"/>
    </source>
</evidence>
<comment type="caution">
    <text evidence="12">The sequence shown here is derived from an EMBL/GenBank/DDBJ whole genome shotgun (WGS) entry which is preliminary data.</text>
</comment>
<evidence type="ECO:0000256" key="8">
    <source>
        <dbReference type="SAM" id="MobiDB-lite"/>
    </source>
</evidence>
<evidence type="ECO:0000256" key="7">
    <source>
        <dbReference type="ARBA" id="ARBA00023136"/>
    </source>
</evidence>
<name>A0ABQ8J8E2_DERPT</name>
<evidence type="ECO:0000256" key="3">
    <source>
        <dbReference type="ARBA" id="ARBA00022448"/>
    </source>
</evidence>
<comment type="similarity">
    <text evidence="2">Belongs to the cation diffusion facilitator (CDF) transporter (TC 2.A.4) family. SLC30A subfamily.</text>
</comment>
<evidence type="ECO:0000259" key="11">
    <source>
        <dbReference type="Pfam" id="PF16916"/>
    </source>
</evidence>
<evidence type="ECO:0000256" key="6">
    <source>
        <dbReference type="ARBA" id="ARBA00022989"/>
    </source>
</evidence>
<reference evidence="12 13" key="2">
    <citation type="journal article" date="2022" name="Mol. Biol. Evol.">
        <title>Comparative Genomics Reveals Insights into the Divergent Evolution of Astigmatic Mites and Household Pest Adaptations.</title>
        <authorList>
            <person name="Xiong Q."/>
            <person name="Wan A.T."/>
            <person name="Liu X."/>
            <person name="Fung C.S."/>
            <person name="Xiao X."/>
            <person name="Malainual N."/>
            <person name="Hou J."/>
            <person name="Wang L."/>
            <person name="Wang M."/>
            <person name="Yang K.Y."/>
            <person name="Cui Y."/>
            <person name="Leung E.L."/>
            <person name="Nong W."/>
            <person name="Shin S.K."/>
            <person name="Au S.W."/>
            <person name="Jeong K.Y."/>
            <person name="Chew F.T."/>
            <person name="Hui J.H."/>
            <person name="Leung T.F."/>
            <person name="Tungtrongchitr A."/>
            <person name="Zhong N."/>
            <person name="Liu Z."/>
            <person name="Tsui S.K."/>
        </authorList>
    </citation>
    <scope>NUCLEOTIDE SEQUENCE [LARGE SCALE GENOMIC DNA]</scope>
    <source>
        <strain evidence="12">Derp</strain>
    </source>
</reference>
<dbReference type="PANTHER" id="PTHR45820">
    <property type="entry name" value="FI23527P1"/>
    <property type="match status" value="1"/>
</dbReference>
<evidence type="ECO:0000256" key="2">
    <source>
        <dbReference type="ARBA" id="ARBA00008873"/>
    </source>
</evidence>
<evidence type="ECO:0000256" key="4">
    <source>
        <dbReference type="ARBA" id="ARBA00022692"/>
    </source>
</evidence>
<keyword evidence="13" id="KW-1185">Reference proteome</keyword>
<dbReference type="InterPro" id="IPR027469">
    <property type="entry name" value="Cation_efflux_TMD_sf"/>
</dbReference>
<feature type="region of interest" description="Disordered" evidence="8">
    <location>
        <begin position="1"/>
        <end position="20"/>
    </location>
</feature>
<dbReference type="Gene3D" id="1.20.1510.10">
    <property type="entry name" value="Cation efflux protein transmembrane domain"/>
    <property type="match status" value="1"/>
</dbReference>